<sequence>LRAIEHARTVVVAATSGVSAVVDPDGSVQQRTALFEPAALVAQVPLRTDVTLASRLGPIPELALCVGAVAAAGVALVRGRRQHPTVPGPAPATGTAATPAARRFDREDL</sequence>
<dbReference type="Proteomes" id="UP001331936">
    <property type="component" value="Unassembled WGS sequence"/>
</dbReference>
<keyword evidence="4" id="KW-0812">Transmembrane</keyword>
<dbReference type="PANTHER" id="PTHR38686:SF1">
    <property type="entry name" value="APOLIPOPROTEIN N-ACYLTRANSFERASE"/>
    <property type="match status" value="1"/>
</dbReference>
<evidence type="ECO:0000256" key="5">
    <source>
        <dbReference type="ARBA" id="ARBA00022989"/>
    </source>
</evidence>
<dbReference type="SUPFAM" id="SSF56317">
    <property type="entry name" value="Carbon-nitrogen hydrolase"/>
    <property type="match status" value="1"/>
</dbReference>
<protein>
    <submittedName>
        <fullName evidence="10">Apolipoprotein N-acyltransferase</fullName>
    </submittedName>
</protein>
<feature type="non-terminal residue" evidence="10">
    <location>
        <position position="1"/>
    </location>
</feature>
<accession>A0ABU7K168</accession>
<evidence type="ECO:0000256" key="7">
    <source>
        <dbReference type="ARBA" id="ARBA00023315"/>
    </source>
</evidence>
<dbReference type="InterPro" id="IPR004563">
    <property type="entry name" value="Apolipo_AcylTrfase"/>
</dbReference>
<comment type="caution">
    <text evidence="10">The sequence shown here is derived from an EMBL/GenBank/DDBJ whole genome shotgun (WGS) entry which is preliminary data.</text>
</comment>
<dbReference type="Gene3D" id="3.60.110.10">
    <property type="entry name" value="Carbon-nitrogen hydrolase"/>
    <property type="match status" value="1"/>
</dbReference>
<dbReference type="PANTHER" id="PTHR38686">
    <property type="entry name" value="APOLIPOPROTEIN N-ACYLTRANSFERASE"/>
    <property type="match status" value="1"/>
</dbReference>
<evidence type="ECO:0000313" key="10">
    <source>
        <dbReference type="EMBL" id="MEE2035579.1"/>
    </source>
</evidence>
<comment type="subcellular location">
    <subcellularLocation>
        <location evidence="1">Cell membrane</location>
        <topology evidence="1">Multi-pass membrane protein</topology>
    </subcellularLocation>
</comment>
<evidence type="ECO:0000313" key="11">
    <source>
        <dbReference type="Proteomes" id="UP001331936"/>
    </source>
</evidence>
<organism evidence="10 11">
    <name type="scientific">Rhodococcus chondri</name>
    <dbReference type="NCBI Taxonomy" id="3065941"/>
    <lineage>
        <taxon>Bacteria</taxon>
        <taxon>Bacillati</taxon>
        <taxon>Actinomycetota</taxon>
        <taxon>Actinomycetes</taxon>
        <taxon>Mycobacteriales</taxon>
        <taxon>Nocardiaceae</taxon>
        <taxon>Rhodococcus</taxon>
    </lineage>
</organism>
<keyword evidence="6" id="KW-0472">Membrane</keyword>
<keyword evidence="2" id="KW-1003">Cell membrane</keyword>
<evidence type="ECO:0000256" key="3">
    <source>
        <dbReference type="ARBA" id="ARBA00022679"/>
    </source>
</evidence>
<dbReference type="EMBL" id="JAUZMZ010000394">
    <property type="protein sequence ID" value="MEE2035579.1"/>
    <property type="molecule type" value="Genomic_DNA"/>
</dbReference>
<gene>
    <name evidence="10" type="ORF">Q8814_26350</name>
</gene>
<keyword evidence="5" id="KW-1133">Transmembrane helix</keyword>
<name>A0ABU7K168_9NOCA</name>
<evidence type="ECO:0000256" key="2">
    <source>
        <dbReference type="ARBA" id="ARBA00022475"/>
    </source>
</evidence>
<evidence type="ECO:0000259" key="9">
    <source>
        <dbReference type="PROSITE" id="PS50263"/>
    </source>
</evidence>
<feature type="region of interest" description="Disordered" evidence="8">
    <location>
        <begin position="81"/>
        <end position="109"/>
    </location>
</feature>
<dbReference type="PROSITE" id="PS50263">
    <property type="entry name" value="CN_HYDROLASE"/>
    <property type="match status" value="1"/>
</dbReference>
<feature type="compositionally biased region" description="Low complexity" evidence="8">
    <location>
        <begin position="91"/>
        <end position="101"/>
    </location>
</feature>
<evidence type="ECO:0000256" key="4">
    <source>
        <dbReference type="ARBA" id="ARBA00022692"/>
    </source>
</evidence>
<evidence type="ECO:0000256" key="6">
    <source>
        <dbReference type="ARBA" id="ARBA00023136"/>
    </source>
</evidence>
<reference evidence="10 11" key="1">
    <citation type="submission" date="2023-08" db="EMBL/GenBank/DDBJ databases">
        <authorList>
            <person name="Girao M."/>
            <person name="Carvalho M.F."/>
        </authorList>
    </citation>
    <scope>NUCLEOTIDE SEQUENCE [LARGE SCALE GENOMIC DNA]</scope>
    <source>
        <strain evidence="10 11">CC-R104</strain>
    </source>
</reference>
<feature type="domain" description="CN hydrolase" evidence="9">
    <location>
        <begin position="1"/>
        <end position="46"/>
    </location>
</feature>
<dbReference type="InterPro" id="IPR003010">
    <property type="entry name" value="C-N_Hydrolase"/>
</dbReference>
<proteinExistence type="predicted"/>
<evidence type="ECO:0000256" key="8">
    <source>
        <dbReference type="SAM" id="MobiDB-lite"/>
    </source>
</evidence>
<evidence type="ECO:0000256" key="1">
    <source>
        <dbReference type="ARBA" id="ARBA00004651"/>
    </source>
</evidence>
<keyword evidence="7" id="KW-0012">Acyltransferase</keyword>
<keyword evidence="11" id="KW-1185">Reference proteome</keyword>
<keyword evidence="3" id="KW-0808">Transferase</keyword>
<dbReference type="InterPro" id="IPR036526">
    <property type="entry name" value="C-N_Hydrolase_sf"/>
</dbReference>